<dbReference type="EMBL" id="QEWR01000013">
    <property type="protein sequence ID" value="PWD82181.1"/>
    <property type="molecule type" value="Genomic_DNA"/>
</dbReference>
<sequence length="78" mass="7636">MSKFPSASTSPSAIILPSASLMITLALGSPLPLTLAPSSEITKSVGTSGAVVSGAVTSPGSDSFPESSFNTTSSSSPF</sequence>
<accession>A0A2U2AHR7</accession>
<gene>
    <name evidence="2" type="ORF">DC082_10535</name>
</gene>
<feature type="non-terminal residue" evidence="2">
    <location>
        <position position="78"/>
    </location>
</feature>
<organism evidence="2 3">
    <name type="scientific">Ignatzschineria indica</name>
    <dbReference type="NCBI Taxonomy" id="472583"/>
    <lineage>
        <taxon>Bacteria</taxon>
        <taxon>Pseudomonadati</taxon>
        <taxon>Pseudomonadota</taxon>
        <taxon>Gammaproteobacteria</taxon>
        <taxon>Cardiobacteriales</taxon>
        <taxon>Ignatzschineriaceae</taxon>
        <taxon>Ignatzschineria</taxon>
    </lineage>
</organism>
<dbReference type="AlphaFoldDB" id="A0A2U2AHR7"/>
<proteinExistence type="predicted"/>
<feature type="region of interest" description="Disordered" evidence="1">
    <location>
        <begin position="55"/>
        <end position="78"/>
    </location>
</feature>
<protein>
    <submittedName>
        <fullName evidence="2">Uncharacterized protein</fullName>
    </submittedName>
</protein>
<dbReference type="Proteomes" id="UP000244948">
    <property type="component" value="Unassembled WGS sequence"/>
</dbReference>
<comment type="caution">
    <text evidence="2">The sequence shown here is derived from an EMBL/GenBank/DDBJ whole genome shotgun (WGS) entry which is preliminary data.</text>
</comment>
<evidence type="ECO:0000256" key="1">
    <source>
        <dbReference type="SAM" id="MobiDB-lite"/>
    </source>
</evidence>
<reference evidence="2 3" key="1">
    <citation type="journal article" date="2018" name="Genome Announc.">
        <title>Ignatzschineria cameli sp. nov., isolated from necrotic foot tissue of dromedaries (Camelus dromedarius) and associated maggots (Wohlfahrtia species) in Dubai.</title>
        <authorList>
            <person name="Tsang C.C."/>
            <person name="Tang J.Y."/>
            <person name="Fong J.Y."/>
            <person name="Kinne J."/>
            <person name="Lee H.H."/>
            <person name="Joseph M."/>
            <person name="Jose S."/>
            <person name="Schuster R.K."/>
            <person name="Tang Y."/>
            <person name="Sivakumar S."/>
            <person name="Chen J.H."/>
            <person name="Teng J.L."/>
            <person name="Lau S.K."/>
            <person name="Wernery U."/>
            <person name="Woo P.C."/>
        </authorList>
    </citation>
    <scope>NUCLEOTIDE SEQUENCE [LARGE SCALE GENOMIC DNA]</scope>
    <source>
        <strain evidence="2 3">KCTC 22643</strain>
    </source>
</reference>
<keyword evidence="3" id="KW-1185">Reference proteome</keyword>
<evidence type="ECO:0000313" key="3">
    <source>
        <dbReference type="Proteomes" id="UP000244948"/>
    </source>
</evidence>
<evidence type="ECO:0000313" key="2">
    <source>
        <dbReference type="EMBL" id="PWD82181.1"/>
    </source>
</evidence>
<name>A0A2U2AHR7_9GAMM</name>